<name>A0ABV3K648_STRON</name>
<evidence type="ECO:0000256" key="1">
    <source>
        <dbReference type="SAM" id="MobiDB-lite"/>
    </source>
</evidence>
<feature type="compositionally biased region" description="Polar residues" evidence="1">
    <location>
        <begin position="222"/>
        <end position="248"/>
    </location>
</feature>
<accession>A0ABV3K648</accession>
<evidence type="ECO:0000313" key="2">
    <source>
        <dbReference type="EMBL" id="MEV5509275.1"/>
    </source>
</evidence>
<feature type="compositionally biased region" description="Basic and acidic residues" evidence="1">
    <location>
        <begin position="130"/>
        <end position="140"/>
    </location>
</feature>
<comment type="caution">
    <text evidence="2">The sequence shown here is derived from an EMBL/GenBank/DDBJ whole genome shotgun (WGS) entry which is preliminary data.</text>
</comment>
<feature type="region of interest" description="Disordered" evidence="1">
    <location>
        <begin position="222"/>
        <end position="257"/>
    </location>
</feature>
<organism evidence="2 3">
    <name type="scientific">Streptomyces orinoci</name>
    <name type="common">Streptoverticillium orinoci</name>
    <dbReference type="NCBI Taxonomy" id="67339"/>
    <lineage>
        <taxon>Bacteria</taxon>
        <taxon>Bacillati</taxon>
        <taxon>Actinomycetota</taxon>
        <taxon>Actinomycetes</taxon>
        <taxon>Kitasatosporales</taxon>
        <taxon>Streptomycetaceae</taxon>
        <taxon>Streptomyces</taxon>
    </lineage>
</organism>
<dbReference type="RefSeq" id="WP_109282289.1">
    <property type="nucleotide sequence ID" value="NZ_JBFAUK010000019.1"/>
</dbReference>
<evidence type="ECO:0000313" key="3">
    <source>
        <dbReference type="Proteomes" id="UP001552594"/>
    </source>
</evidence>
<dbReference type="Proteomes" id="UP001552594">
    <property type="component" value="Unassembled WGS sequence"/>
</dbReference>
<keyword evidence="3" id="KW-1185">Reference proteome</keyword>
<dbReference type="EMBL" id="JBFAUK010000019">
    <property type="protein sequence ID" value="MEV5509275.1"/>
    <property type="molecule type" value="Genomic_DNA"/>
</dbReference>
<feature type="compositionally biased region" description="Low complexity" evidence="1">
    <location>
        <begin position="143"/>
        <end position="161"/>
    </location>
</feature>
<feature type="region of interest" description="Disordered" evidence="1">
    <location>
        <begin position="89"/>
        <end position="166"/>
    </location>
</feature>
<reference evidence="2 3" key="1">
    <citation type="submission" date="2024-06" db="EMBL/GenBank/DDBJ databases">
        <title>The Natural Products Discovery Center: Release of the First 8490 Sequenced Strains for Exploring Actinobacteria Biosynthetic Diversity.</title>
        <authorList>
            <person name="Kalkreuter E."/>
            <person name="Kautsar S.A."/>
            <person name="Yang D."/>
            <person name="Bader C.D."/>
            <person name="Teijaro C.N."/>
            <person name="Fluegel L."/>
            <person name="Davis C.M."/>
            <person name="Simpson J.R."/>
            <person name="Lauterbach L."/>
            <person name="Steele A.D."/>
            <person name="Gui C."/>
            <person name="Meng S."/>
            <person name="Li G."/>
            <person name="Viehrig K."/>
            <person name="Ye F."/>
            <person name="Su P."/>
            <person name="Kiefer A.F."/>
            <person name="Nichols A."/>
            <person name="Cepeda A.J."/>
            <person name="Yan W."/>
            <person name="Fan B."/>
            <person name="Jiang Y."/>
            <person name="Adhikari A."/>
            <person name="Zheng C.-J."/>
            <person name="Schuster L."/>
            <person name="Cowan T.M."/>
            <person name="Smanski M.J."/>
            <person name="Chevrette M.G."/>
            <person name="De Carvalho L.P.S."/>
            <person name="Shen B."/>
        </authorList>
    </citation>
    <scope>NUCLEOTIDE SEQUENCE [LARGE SCALE GENOMIC DNA]</scope>
    <source>
        <strain evidence="2 3">NPDC052347</strain>
    </source>
</reference>
<proteinExistence type="predicted"/>
<gene>
    <name evidence="2" type="ORF">AB0L16_23065</name>
</gene>
<sequence length="319" mass="32450">MTSTTGTDGHPEVAEISALTEGVLPPGRTADLREHLAGCALCTDVRSSLDEIRRSLGTLPGPVRMPADVAGRIDAALAAEALLDATAPRTVSRETTVPAPGPVSRETAEAAETVATASGNTNTKATATDRVSRETGDRPPARPRAATGPGRGPSAGPSTGPGRRRRWPRALLGTACAAAVISVGSFLLQSGGDGGTRAHQGTPTPAKTLAAADLRSQVHTLLNSHEPSESRGLSAQNSSETLRDSGTTAPACVSEGIGRSEPALATRQENFSGTEAYLVVLPHPGDDSVVDAYVVSAACASASPSVPGRVLAHQTVPRS</sequence>
<protein>
    <submittedName>
        <fullName evidence="2">Zf-HC2 domain-containing protein</fullName>
    </submittedName>
</protein>